<feature type="chain" id="PRO_5029568620" description="Peptidase A1 domain-containing protein" evidence="1">
    <location>
        <begin position="22"/>
        <end position="338"/>
    </location>
</feature>
<gene>
    <name evidence="3" type="ORF">FOZ62_026231</name>
</gene>
<feature type="signal peptide" evidence="1">
    <location>
        <begin position="1"/>
        <end position="21"/>
    </location>
</feature>
<dbReference type="Gene3D" id="2.40.70.10">
    <property type="entry name" value="Acid Proteases"/>
    <property type="match status" value="1"/>
</dbReference>
<evidence type="ECO:0000259" key="2">
    <source>
        <dbReference type="Pfam" id="PF00026"/>
    </source>
</evidence>
<feature type="domain" description="Peptidase A1" evidence="2">
    <location>
        <begin position="201"/>
        <end position="323"/>
    </location>
</feature>
<evidence type="ECO:0000313" key="4">
    <source>
        <dbReference type="Proteomes" id="UP000574390"/>
    </source>
</evidence>
<comment type="caution">
    <text evidence="3">The sequence shown here is derived from an EMBL/GenBank/DDBJ whole genome shotgun (WGS) entry which is preliminary data.</text>
</comment>
<name>A0A7J6TS98_PEROL</name>
<dbReference type="InterPro" id="IPR021109">
    <property type="entry name" value="Peptidase_aspartic_dom_sf"/>
</dbReference>
<organism evidence="3 4">
    <name type="scientific">Perkinsus olseni</name>
    <name type="common">Perkinsus atlanticus</name>
    <dbReference type="NCBI Taxonomy" id="32597"/>
    <lineage>
        <taxon>Eukaryota</taxon>
        <taxon>Sar</taxon>
        <taxon>Alveolata</taxon>
        <taxon>Perkinsozoa</taxon>
        <taxon>Perkinsea</taxon>
        <taxon>Perkinsida</taxon>
        <taxon>Perkinsidae</taxon>
        <taxon>Perkinsus</taxon>
    </lineage>
</organism>
<accession>A0A7J6TS98</accession>
<reference evidence="3 4" key="1">
    <citation type="submission" date="2020-04" db="EMBL/GenBank/DDBJ databases">
        <title>Perkinsus olseni comparative genomics.</title>
        <authorList>
            <person name="Bogema D.R."/>
        </authorList>
    </citation>
    <scope>NUCLEOTIDE SEQUENCE [LARGE SCALE GENOMIC DNA]</scope>
    <source>
        <strain evidence="3">ATCC PRA-205</strain>
    </source>
</reference>
<protein>
    <recommendedName>
        <fullName evidence="2">Peptidase A1 domain-containing protein</fullName>
    </recommendedName>
</protein>
<keyword evidence="1" id="KW-0732">Signal</keyword>
<dbReference type="AlphaFoldDB" id="A0A7J6TS98"/>
<dbReference type="EMBL" id="JABANM010005635">
    <property type="protein sequence ID" value="KAF4747266.1"/>
    <property type="molecule type" value="Genomic_DNA"/>
</dbReference>
<dbReference type="SUPFAM" id="SSF50630">
    <property type="entry name" value="Acid proteases"/>
    <property type="match status" value="1"/>
</dbReference>
<dbReference type="InterPro" id="IPR034164">
    <property type="entry name" value="Pepsin-like_dom"/>
</dbReference>
<evidence type="ECO:0000256" key="1">
    <source>
        <dbReference type="SAM" id="SignalP"/>
    </source>
</evidence>
<sequence length="338" mass="37508">MMIISHSPLLCLLLLFVTSRGEQEPKGQRIFVKKPEGDRQFNLLLTDLGESFDHVKPIVDTGSNRMFLVSKTEYEKVKPGGCKDLVYGCYSCRVKPCPPSVLTNFNLYDGREITVFPATASVRNGSEEIVFKFGLMMSPQKDAWASLGISLKDYESERYPPFMDQLAKLGISKSYALYVDAHKLTGELIPGEEDPTIDILSVLVGDDCVDEIKVNTAAFFATGSSFIHIPESQKQTVLKLLGGAEIRPVEMKEESGFFKVACEDIPYLPSITFYLKGLNGRKVPLKISSMALRGQLKDGQCVLALDFGKFWYLGLPALIGNYFSVNKTHIGFTKSVAL</sequence>
<dbReference type="Proteomes" id="UP000574390">
    <property type="component" value="Unassembled WGS sequence"/>
</dbReference>
<dbReference type="InterPro" id="IPR033121">
    <property type="entry name" value="PEPTIDASE_A1"/>
</dbReference>
<dbReference type="Pfam" id="PF00026">
    <property type="entry name" value="Asp"/>
    <property type="match status" value="1"/>
</dbReference>
<dbReference type="CDD" id="cd05471">
    <property type="entry name" value="pepsin_like"/>
    <property type="match status" value="1"/>
</dbReference>
<evidence type="ECO:0000313" key="3">
    <source>
        <dbReference type="EMBL" id="KAF4747266.1"/>
    </source>
</evidence>
<proteinExistence type="predicted"/>